<dbReference type="GO" id="GO:0006412">
    <property type="term" value="P:translation"/>
    <property type="evidence" value="ECO:0007669"/>
    <property type="project" value="UniProtKB-UniRule"/>
</dbReference>
<dbReference type="PANTHER" id="PTHR15004">
    <property type="entry name" value="GLUTAMYL-TRNA(GLN) AMIDOTRANSFERASE SUBUNIT C, MITOCHONDRIAL"/>
    <property type="match status" value="1"/>
</dbReference>
<evidence type="ECO:0000313" key="3">
    <source>
        <dbReference type="Proteomes" id="UP000229749"/>
    </source>
</evidence>
<proteinExistence type="inferred from homology"/>
<comment type="subunit">
    <text evidence="1">Heterotrimer of A, B and C subunits.</text>
</comment>
<accession>A0A2M7XH28</accession>
<comment type="catalytic activity">
    <reaction evidence="1">
        <text>L-glutamyl-tRNA(Gln) + L-glutamine + ATP + H2O = L-glutaminyl-tRNA(Gln) + L-glutamate + ADP + phosphate + H(+)</text>
        <dbReference type="Rhea" id="RHEA:17521"/>
        <dbReference type="Rhea" id="RHEA-COMP:9681"/>
        <dbReference type="Rhea" id="RHEA-COMP:9684"/>
        <dbReference type="ChEBI" id="CHEBI:15377"/>
        <dbReference type="ChEBI" id="CHEBI:15378"/>
        <dbReference type="ChEBI" id="CHEBI:29985"/>
        <dbReference type="ChEBI" id="CHEBI:30616"/>
        <dbReference type="ChEBI" id="CHEBI:43474"/>
        <dbReference type="ChEBI" id="CHEBI:58359"/>
        <dbReference type="ChEBI" id="CHEBI:78520"/>
        <dbReference type="ChEBI" id="CHEBI:78521"/>
        <dbReference type="ChEBI" id="CHEBI:456216"/>
    </reaction>
</comment>
<dbReference type="EMBL" id="PFWS01000044">
    <property type="protein sequence ID" value="PJA47171.1"/>
    <property type="molecule type" value="Genomic_DNA"/>
</dbReference>
<dbReference type="InterPro" id="IPR036113">
    <property type="entry name" value="Asp/Glu-ADT_sf_sub_c"/>
</dbReference>
<dbReference type="AlphaFoldDB" id="A0A2M7XH28"/>
<dbReference type="GO" id="GO:0050566">
    <property type="term" value="F:asparaginyl-tRNA synthase (glutamine-hydrolyzing) activity"/>
    <property type="evidence" value="ECO:0007669"/>
    <property type="project" value="RHEA"/>
</dbReference>
<dbReference type="Proteomes" id="UP000229749">
    <property type="component" value="Unassembled WGS sequence"/>
</dbReference>
<dbReference type="GO" id="GO:0050567">
    <property type="term" value="F:glutaminyl-tRNA synthase (glutamine-hydrolyzing) activity"/>
    <property type="evidence" value="ECO:0007669"/>
    <property type="project" value="UniProtKB-UniRule"/>
</dbReference>
<reference evidence="3" key="1">
    <citation type="submission" date="2017-09" db="EMBL/GenBank/DDBJ databases">
        <title>Depth-based differentiation of microbial function through sediment-hosted aquifers and enrichment of novel symbionts in the deep terrestrial subsurface.</title>
        <authorList>
            <person name="Probst A.J."/>
            <person name="Ladd B."/>
            <person name="Jarett J.K."/>
            <person name="Geller-Mcgrath D.E."/>
            <person name="Sieber C.M.K."/>
            <person name="Emerson J.B."/>
            <person name="Anantharaman K."/>
            <person name="Thomas B.C."/>
            <person name="Malmstrom R."/>
            <person name="Stieglmeier M."/>
            <person name="Klingl A."/>
            <person name="Woyke T."/>
            <person name="Ryan C.M."/>
            <person name="Banfield J.F."/>
        </authorList>
    </citation>
    <scope>NUCLEOTIDE SEQUENCE [LARGE SCALE GENOMIC DNA]</scope>
</reference>
<comment type="function">
    <text evidence="1">Allows the formation of correctly charged Asn-tRNA(Asn) or Gln-tRNA(Gln) through the transamidation of misacylated Asp-tRNA(Asn) or Glu-tRNA(Gln) in organisms which lack either or both of asparaginyl-tRNA or glutaminyl-tRNA synthetases. The reaction takes place in the presence of glutamine and ATP through an activated phospho-Asp-tRNA(Asn) or phospho-Glu-tRNA(Gln).</text>
</comment>
<protein>
    <recommendedName>
        <fullName evidence="1">Aspartyl/glutamyl-tRNA(Asn/Gln) amidotransferase subunit C</fullName>
        <shortName evidence="1">Asp/Glu-ADT subunit C</shortName>
        <ecNumber evidence="1">6.3.5.-</ecNumber>
    </recommendedName>
</protein>
<keyword evidence="1" id="KW-0648">Protein biosynthesis</keyword>
<keyword evidence="1" id="KW-0436">Ligase</keyword>
<dbReference type="GO" id="GO:0016740">
    <property type="term" value="F:transferase activity"/>
    <property type="evidence" value="ECO:0007669"/>
    <property type="project" value="UniProtKB-KW"/>
</dbReference>
<sequence>MLSKEDIKHIAKLARLEIDPNELSTFQNQLSSILEYVKKLQEIDTTNIPELVHAAQGSNVLRDDKEIMCHESAKNQIIESFPKHEGRLLEVQAVFDESTDPSL</sequence>
<comment type="catalytic activity">
    <reaction evidence="1">
        <text>L-aspartyl-tRNA(Asn) + L-glutamine + ATP + H2O = L-asparaginyl-tRNA(Asn) + L-glutamate + ADP + phosphate + 2 H(+)</text>
        <dbReference type="Rhea" id="RHEA:14513"/>
        <dbReference type="Rhea" id="RHEA-COMP:9674"/>
        <dbReference type="Rhea" id="RHEA-COMP:9677"/>
        <dbReference type="ChEBI" id="CHEBI:15377"/>
        <dbReference type="ChEBI" id="CHEBI:15378"/>
        <dbReference type="ChEBI" id="CHEBI:29985"/>
        <dbReference type="ChEBI" id="CHEBI:30616"/>
        <dbReference type="ChEBI" id="CHEBI:43474"/>
        <dbReference type="ChEBI" id="CHEBI:58359"/>
        <dbReference type="ChEBI" id="CHEBI:78515"/>
        <dbReference type="ChEBI" id="CHEBI:78516"/>
        <dbReference type="ChEBI" id="CHEBI:456216"/>
    </reaction>
</comment>
<dbReference type="SUPFAM" id="SSF141000">
    <property type="entry name" value="Glu-tRNAGln amidotransferase C subunit"/>
    <property type="match status" value="1"/>
</dbReference>
<comment type="caution">
    <text evidence="2">The sequence shown here is derived from an EMBL/GenBank/DDBJ whole genome shotgun (WGS) entry which is preliminary data.</text>
</comment>
<dbReference type="GO" id="GO:0005524">
    <property type="term" value="F:ATP binding"/>
    <property type="evidence" value="ECO:0007669"/>
    <property type="project" value="UniProtKB-KW"/>
</dbReference>
<keyword evidence="1" id="KW-0547">Nucleotide-binding</keyword>
<comment type="similarity">
    <text evidence="1">Belongs to the GatC family.</text>
</comment>
<dbReference type="GO" id="GO:0006450">
    <property type="term" value="P:regulation of translational fidelity"/>
    <property type="evidence" value="ECO:0007669"/>
    <property type="project" value="InterPro"/>
</dbReference>
<gene>
    <name evidence="1" type="primary">gatC</name>
    <name evidence="2" type="ORF">CO172_02815</name>
</gene>
<keyword evidence="1" id="KW-0067">ATP-binding</keyword>
<evidence type="ECO:0000256" key="1">
    <source>
        <dbReference type="HAMAP-Rule" id="MF_00122"/>
    </source>
</evidence>
<dbReference type="EC" id="6.3.5.-" evidence="1"/>
<name>A0A2M7XH28_9BACT</name>
<dbReference type="InterPro" id="IPR003837">
    <property type="entry name" value="GatC"/>
</dbReference>
<dbReference type="HAMAP" id="MF_00122">
    <property type="entry name" value="GatC"/>
    <property type="match status" value="1"/>
</dbReference>
<evidence type="ECO:0000313" key="2">
    <source>
        <dbReference type="EMBL" id="PJA47171.1"/>
    </source>
</evidence>
<dbReference type="Gene3D" id="1.10.20.60">
    <property type="entry name" value="Glu-tRNAGln amidotransferase C subunit, N-terminal domain"/>
    <property type="match status" value="1"/>
</dbReference>
<organism evidence="2 3">
    <name type="scientific">Candidatus Uhrbacteria bacterium CG_4_9_14_3_um_filter_36_7</name>
    <dbReference type="NCBI Taxonomy" id="1975033"/>
    <lineage>
        <taxon>Bacteria</taxon>
        <taxon>Candidatus Uhriibacteriota</taxon>
    </lineage>
</organism>
<dbReference type="GO" id="GO:0070681">
    <property type="term" value="P:glutaminyl-tRNAGln biosynthesis via transamidation"/>
    <property type="evidence" value="ECO:0007669"/>
    <property type="project" value="TreeGrafter"/>
</dbReference>
<keyword evidence="2" id="KW-0808">Transferase</keyword>
<dbReference type="PANTHER" id="PTHR15004:SF0">
    <property type="entry name" value="GLUTAMYL-TRNA(GLN) AMIDOTRANSFERASE SUBUNIT C, MITOCHONDRIAL"/>
    <property type="match status" value="1"/>
</dbReference>
<dbReference type="Pfam" id="PF02686">
    <property type="entry name" value="GatC"/>
    <property type="match status" value="1"/>
</dbReference>
<dbReference type="NCBIfam" id="TIGR00135">
    <property type="entry name" value="gatC"/>
    <property type="match status" value="1"/>
</dbReference>